<evidence type="ECO:0000256" key="1">
    <source>
        <dbReference type="SAM" id="Phobius"/>
    </source>
</evidence>
<keyword evidence="3" id="KW-1185">Reference proteome</keyword>
<sequence>MTKPTTDPTTGLTHDLLKGDEDIPPADFAADDDGLFGNWPEFIGLIGTVVLIWFSFAFRG</sequence>
<reference evidence="2 3" key="1">
    <citation type="submission" date="2020-08" db="EMBL/GenBank/DDBJ databases">
        <title>Genomic Encyclopedia of Type Strains, Phase IV (KMG-IV): sequencing the most valuable type-strain genomes for metagenomic binning, comparative biology and taxonomic classification.</title>
        <authorList>
            <person name="Goeker M."/>
        </authorList>
    </citation>
    <scope>NUCLEOTIDE SEQUENCE [LARGE SCALE GENOMIC DNA]</scope>
    <source>
        <strain evidence="2 3">DSM 11590</strain>
    </source>
</reference>
<gene>
    <name evidence="2" type="ORF">FHS48_000066</name>
</gene>
<dbReference type="Proteomes" id="UP000544872">
    <property type="component" value="Unassembled WGS sequence"/>
</dbReference>
<proteinExistence type="predicted"/>
<keyword evidence="1" id="KW-0472">Membrane</keyword>
<feature type="transmembrane region" description="Helical" evidence="1">
    <location>
        <begin position="42"/>
        <end position="58"/>
    </location>
</feature>
<protein>
    <submittedName>
        <fullName evidence="2">Uncharacterized protein</fullName>
    </submittedName>
</protein>
<dbReference type="AlphaFoldDB" id="A0A7W9ZCE6"/>
<name>A0A7W9ZCE6_NOVIT</name>
<dbReference type="EMBL" id="JACIIX010000001">
    <property type="protein sequence ID" value="MBB6208685.1"/>
    <property type="molecule type" value="Genomic_DNA"/>
</dbReference>
<keyword evidence="1" id="KW-1133">Transmembrane helix</keyword>
<evidence type="ECO:0000313" key="2">
    <source>
        <dbReference type="EMBL" id="MBB6208685.1"/>
    </source>
</evidence>
<organism evidence="2 3">
    <name type="scientific">Novispirillum itersonii</name>
    <name type="common">Aquaspirillum itersonii</name>
    <dbReference type="NCBI Taxonomy" id="189"/>
    <lineage>
        <taxon>Bacteria</taxon>
        <taxon>Pseudomonadati</taxon>
        <taxon>Pseudomonadota</taxon>
        <taxon>Alphaproteobacteria</taxon>
        <taxon>Rhodospirillales</taxon>
        <taxon>Novispirillaceae</taxon>
        <taxon>Novispirillum</taxon>
    </lineage>
</organism>
<keyword evidence="1" id="KW-0812">Transmembrane</keyword>
<comment type="caution">
    <text evidence="2">The sequence shown here is derived from an EMBL/GenBank/DDBJ whole genome shotgun (WGS) entry which is preliminary data.</text>
</comment>
<accession>A0A7W9ZCE6</accession>
<dbReference type="RefSeq" id="WP_184259879.1">
    <property type="nucleotide sequence ID" value="NZ_JACIIX010000001.1"/>
</dbReference>
<evidence type="ECO:0000313" key="3">
    <source>
        <dbReference type="Proteomes" id="UP000544872"/>
    </source>
</evidence>